<feature type="domain" description="Histidine kinase" evidence="10">
    <location>
        <begin position="839"/>
        <end position="1053"/>
    </location>
</feature>
<name>A0ABW4VIY1_9BACT</name>
<dbReference type="Gene3D" id="3.40.50.2300">
    <property type="match status" value="1"/>
</dbReference>
<dbReference type="InterPro" id="IPR018060">
    <property type="entry name" value="HTH_AraC"/>
</dbReference>
<feature type="transmembrane region" description="Helical" evidence="8">
    <location>
        <begin position="783"/>
        <end position="804"/>
    </location>
</feature>
<dbReference type="SUPFAM" id="SSF55874">
    <property type="entry name" value="ATPase domain of HSP90 chaperone/DNA topoisomerase II/histidine kinase"/>
    <property type="match status" value="1"/>
</dbReference>
<evidence type="ECO:0000256" key="5">
    <source>
        <dbReference type="ARBA" id="ARBA00023125"/>
    </source>
</evidence>
<dbReference type="Pfam" id="PF00512">
    <property type="entry name" value="HisKA"/>
    <property type="match status" value="1"/>
</dbReference>
<dbReference type="InterPro" id="IPR009057">
    <property type="entry name" value="Homeodomain-like_sf"/>
</dbReference>
<dbReference type="SUPFAM" id="SSF52172">
    <property type="entry name" value="CheY-like"/>
    <property type="match status" value="1"/>
</dbReference>
<keyword evidence="6" id="KW-0804">Transcription</keyword>
<dbReference type="Pfam" id="PF12833">
    <property type="entry name" value="HTH_18"/>
    <property type="match status" value="1"/>
</dbReference>
<dbReference type="SMART" id="SM00388">
    <property type="entry name" value="HisKA"/>
    <property type="match status" value="1"/>
</dbReference>
<dbReference type="InterPro" id="IPR018062">
    <property type="entry name" value="HTH_AraC-typ_CS"/>
</dbReference>
<keyword evidence="3 7" id="KW-0597">Phosphoprotein</keyword>
<dbReference type="Gene3D" id="2.130.10.10">
    <property type="entry name" value="YVTN repeat-like/Quinoprotein amine dehydrogenase"/>
    <property type="match status" value="2"/>
</dbReference>
<dbReference type="PANTHER" id="PTHR43547:SF2">
    <property type="entry name" value="HYBRID SIGNAL TRANSDUCTION HISTIDINE KINASE C"/>
    <property type="match status" value="1"/>
</dbReference>
<comment type="caution">
    <text evidence="12">The sequence shown here is derived from an EMBL/GenBank/DDBJ whole genome shotgun (WGS) entry which is preliminary data.</text>
</comment>
<keyword evidence="5" id="KW-0238">DNA-binding</keyword>
<dbReference type="SMART" id="SM00342">
    <property type="entry name" value="HTH_ARAC"/>
    <property type="match status" value="1"/>
</dbReference>
<dbReference type="InterPro" id="IPR004358">
    <property type="entry name" value="Sig_transdc_His_kin-like_C"/>
</dbReference>
<dbReference type="PROSITE" id="PS00041">
    <property type="entry name" value="HTH_ARAC_FAMILY_1"/>
    <property type="match status" value="1"/>
</dbReference>
<dbReference type="InterPro" id="IPR001789">
    <property type="entry name" value="Sig_transdc_resp-reg_receiver"/>
</dbReference>
<feature type="domain" description="Response regulatory" evidence="11">
    <location>
        <begin position="1084"/>
        <end position="1199"/>
    </location>
</feature>
<sequence length="1332" mass="151862">MSKKIVYVFCTLILVHLFAVMVVGQQHYQFQHLTTKDGLSNSNVTTVLKDSYGFLWIGMESGLNRYDGYEFKNYNADPAVSDARFLNNIGGLQEDGLGNIWINSSSYVVYNRSKDSFITDVPAYLQGMGIPVDRNYKVYVDKKKDLWVLGEQKLYYYNMLTKSAKVFNLSLQLEEVFSIHLSDDGENLYGVLKPGKLWQLNKRTGNQKLLNLDNINQPEIYNRIYVDSRGGLWLFSGTSGLVHYRKTPNADWEKLLMKSNGKGISNRVLNILDDENGRIWIGTDHNGLFIYDKSNEVLTNLLENQGDKTTISSNNVVCLYKDDSGIMWVGHNKKGLSYYHESFKNIVNTNHSECRDVSAILEDRNGDLWLGTDGNGLFLKENSKDGDFKKLPIGASTVVVSIMEDHKGRVWVGTYLEGLFCYENGAFRKYTTNNSSLASDNIWSLEEDRYGNLWIGNLGGGIQILANGDDSLDSLVSVCEWMKHPLDIHYDGKDKLYIGTVYGLYEVDITTRNCTIIVGNSKGTMNFRQMIISNVYKSENGNIWLGHPSGLTLWDTKKDTLYFIDEKNGLADNVVRGIIEDDNQNLWVTTSNGLSVLSVERDQQNGLVVSGRNFSNKDGFKEDHFNNRSIYKLHNRDILLGGSEGFTIVNPNKIVEKKQPLAKVVFTGLSVGNSSIKVDSMYNGYPLLKRPMEQTDSLTFHHSEKLITLQFTTGDLLYADKIKYAYRLEGFSDQWITTKENKVVFSSLSPGNYKLFVKACNSDGVWNDVASELNIVVTPPFYLSRWAIVLYFVFSICLVVFVIYRTRKHHHTRLEQQRIQLEREQEVDLNEMKLRFFTNVSHDLRTPLTLIMTPLQTILDGDLEEGLRQKLNMINKNASQLLRLINSLLDFRKLDKKAESLHLKQGDFVSFVKNACSPFQTYAADRQMKFAFTCETECQLMEFDPPKVQKIIFNLLSNAFKFTKSRGKVEVHVYSEGDYICVEVSDSGKGIEDKDKEHIFERFYQSTNAQDNLGSGIGLHIVSEYVRMHGGIIDVKDNVPNGSVFTFRLPILEIGDSERLDIEEAYQDEFDEGDDGEKLHTQPLLLFVDDNVDLCEFMADSLSDEFTVLLANNGEEAIELLKKNDVRVVVSDVMMPVMDGNELCKRIKTNIQWSHIPVILLTARTAEEYQLEGLEMGADDYLTKPFNFNLLKLRIRKFLEWTEMSHIAFSQKMEVSPSEITITPLDQKLIEKAIHVVEEHISDPEFSVEDLGSEVGLSRSHLYKKLMNITGKGPAEFIRTIRLKRGRQLLEKSQMQIAEVAYSVGFNSPKRFTINFKNEFGISPSDYLRTIK</sequence>
<dbReference type="SUPFAM" id="SSF101898">
    <property type="entry name" value="NHL repeat"/>
    <property type="match status" value="1"/>
</dbReference>
<dbReference type="PANTHER" id="PTHR43547">
    <property type="entry name" value="TWO-COMPONENT HISTIDINE KINASE"/>
    <property type="match status" value="1"/>
</dbReference>
<dbReference type="Proteomes" id="UP001597361">
    <property type="component" value="Unassembled WGS sequence"/>
</dbReference>
<evidence type="ECO:0000256" key="1">
    <source>
        <dbReference type="ARBA" id="ARBA00000085"/>
    </source>
</evidence>
<dbReference type="InterPro" id="IPR036097">
    <property type="entry name" value="HisK_dim/P_sf"/>
</dbReference>
<dbReference type="Gene3D" id="1.10.10.60">
    <property type="entry name" value="Homeodomain-like"/>
    <property type="match status" value="1"/>
</dbReference>
<dbReference type="SUPFAM" id="SSF47384">
    <property type="entry name" value="Homodimeric domain of signal transducing histidine kinase"/>
    <property type="match status" value="1"/>
</dbReference>
<dbReference type="PRINTS" id="PR00344">
    <property type="entry name" value="BCTRLSENSOR"/>
</dbReference>
<evidence type="ECO:0000256" key="3">
    <source>
        <dbReference type="ARBA" id="ARBA00022553"/>
    </source>
</evidence>
<dbReference type="PROSITE" id="PS50110">
    <property type="entry name" value="RESPONSE_REGULATORY"/>
    <property type="match status" value="1"/>
</dbReference>
<evidence type="ECO:0000256" key="8">
    <source>
        <dbReference type="SAM" id="Phobius"/>
    </source>
</evidence>
<dbReference type="InterPro" id="IPR011110">
    <property type="entry name" value="Reg_prop"/>
</dbReference>
<dbReference type="EC" id="2.7.13.3" evidence="2"/>
<dbReference type="SMART" id="SM00387">
    <property type="entry name" value="HATPase_c"/>
    <property type="match status" value="1"/>
</dbReference>
<dbReference type="Pfam" id="PF07495">
    <property type="entry name" value="Y_Y_Y"/>
    <property type="match status" value="1"/>
</dbReference>
<dbReference type="PROSITE" id="PS50109">
    <property type="entry name" value="HIS_KIN"/>
    <property type="match status" value="1"/>
</dbReference>
<dbReference type="InterPro" id="IPR011006">
    <property type="entry name" value="CheY-like_superfamily"/>
</dbReference>
<evidence type="ECO:0000256" key="2">
    <source>
        <dbReference type="ARBA" id="ARBA00012438"/>
    </source>
</evidence>
<keyword evidence="8" id="KW-0472">Membrane</keyword>
<dbReference type="SMART" id="SM00448">
    <property type="entry name" value="REC"/>
    <property type="match status" value="1"/>
</dbReference>
<evidence type="ECO:0000256" key="4">
    <source>
        <dbReference type="ARBA" id="ARBA00023015"/>
    </source>
</evidence>
<dbReference type="Gene3D" id="3.30.565.10">
    <property type="entry name" value="Histidine kinase-like ATPase, C-terminal domain"/>
    <property type="match status" value="1"/>
</dbReference>
<dbReference type="Pfam" id="PF00072">
    <property type="entry name" value="Response_reg"/>
    <property type="match status" value="1"/>
</dbReference>
<dbReference type="CDD" id="cd17574">
    <property type="entry name" value="REC_OmpR"/>
    <property type="match status" value="1"/>
</dbReference>
<dbReference type="InterPro" id="IPR015943">
    <property type="entry name" value="WD40/YVTN_repeat-like_dom_sf"/>
</dbReference>
<dbReference type="PROSITE" id="PS01124">
    <property type="entry name" value="HTH_ARAC_FAMILY_2"/>
    <property type="match status" value="1"/>
</dbReference>
<evidence type="ECO:0000313" key="13">
    <source>
        <dbReference type="Proteomes" id="UP001597361"/>
    </source>
</evidence>
<proteinExistence type="predicted"/>
<keyword evidence="8" id="KW-0812">Transmembrane</keyword>
<dbReference type="RefSeq" id="WP_376885048.1">
    <property type="nucleotide sequence ID" value="NZ_JBHUHR010000022.1"/>
</dbReference>
<dbReference type="InterPro" id="IPR011123">
    <property type="entry name" value="Y_Y_Y"/>
</dbReference>
<dbReference type="InterPro" id="IPR036890">
    <property type="entry name" value="HATPase_C_sf"/>
</dbReference>
<dbReference type="Gene3D" id="2.60.40.10">
    <property type="entry name" value="Immunoglobulins"/>
    <property type="match status" value="1"/>
</dbReference>
<keyword evidence="4" id="KW-0805">Transcription regulation</keyword>
<dbReference type="InterPro" id="IPR003594">
    <property type="entry name" value="HATPase_dom"/>
</dbReference>
<evidence type="ECO:0000259" key="11">
    <source>
        <dbReference type="PROSITE" id="PS50110"/>
    </source>
</evidence>
<evidence type="ECO:0000259" key="9">
    <source>
        <dbReference type="PROSITE" id="PS01124"/>
    </source>
</evidence>
<evidence type="ECO:0000259" key="10">
    <source>
        <dbReference type="PROSITE" id="PS50109"/>
    </source>
</evidence>
<gene>
    <name evidence="12" type="ORF">ACFSKL_07740</name>
</gene>
<evidence type="ECO:0000256" key="7">
    <source>
        <dbReference type="PROSITE-ProRule" id="PRU00169"/>
    </source>
</evidence>
<reference evidence="13" key="1">
    <citation type="journal article" date="2019" name="Int. J. Syst. Evol. Microbiol.">
        <title>The Global Catalogue of Microorganisms (GCM) 10K type strain sequencing project: providing services to taxonomists for standard genome sequencing and annotation.</title>
        <authorList>
            <consortium name="The Broad Institute Genomics Platform"/>
            <consortium name="The Broad Institute Genome Sequencing Center for Infectious Disease"/>
            <person name="Wu L."/>
            <person name="Ma J."/>
        </authorList>
    </citation>
    <scope>NUCLEOTIDE SEQUENCE [LARGE SCALE GENOMIC DNA]</scope>
    <source>
        <strain evidence="13">CGMCC 1.15180</strain>
    </source>
</reference>
<dbReference type="InterPro" id="IPR003661">
    <property type="entry name" value="HisK_dim/P_dom"/>
</dbReference>
<evidence type="ECO:0000256" key="6">
    <source>
        <dbReference type="ARBA" id="ARBA00023163"/>
    </source>
</evidence>
<dbReference type="Pfam" id="PF02518">
    <property type="entry name" value="HATPase_c"/>
    <property type="match status" value="1"/>
</dbReference>
<protein>
    <recommendedName>
        <fullName evidence="2">histidine kinase</fullName>
        <ecNumber evidence="2">2.7.13.3</ecNumber>
    </recommendedName>
</protein>
<feature type="domain" description="HTH araC/xylS-type" evidence="9">
    <location>
        <begin position="1231"/>
        <end position="1330"/>
    </location>
</feature>
<accession>A0ABW4VIY1</accession>
<dbReference type="SUPFAM" id="SSF46689">
    <property type="entry name" value="Homeodomain-like"/>
    <property type="match status" value="1"/>
</dbReference>
<dbReference type="Pfam" id="PF07494">
    <property type="entry name" value="Reg_prop"/>
    <property type="match status" value="7"/>
</dbReference>
<dbReference type="InterPro" id="IPR013783">
    <property type="entry name" value="Ig-like_fold"/>
</dbReference>
<dbReference type="CDD" id="cd00075">
    <property type="entry name" value="HATPase"/>
    <property type="match status" value="1"/>
</dbReference>
<comment type="catalytic activity">
    <reaction evidence="1">
        <text>ATP + protein L-histidine = ADP + protein N-phospho-L-histidine.</text>
        <dbReference type="EC" id="2.7.13.3"/>
    </reaction>
</comment>
<organism evidence="12 13">
    <name type="scientific">Belliella marina</name>
    <dbReference type="NCBI Taxonomy" id="1644146"/>
    <lineage>
        <taxon>Bacteria</taxon>
        <taxon>Pseudomonadati</taxon>
        <taxon>Bacteroidota</taxon>
        <taxon>Cytophagia</taxon>
        <taxon>Cytophagales</taxon>
        <taxon>Cyclobacteriaceae</taxon>
        <taxon>Belliella</taxon>
    </lineage>
</organism>
<feature type="modified residue" description="4-aspartylphosphate" evidence="7">
    <location>
        <position position="1132"/>
    </location>
</feature>
<dbReference type="EMBL" id="JBHUHR010000022">
    <property type="protein sequence ID" value="MFD2034674.1"/>
    <property type="molecule type" value="Genomic_DNA"/>
</dbReference>
<dbReference type="CDD" id="cd00082">
    <property type="entry name" value="HisKA"/>
    <property type="match status" value="1"/>
</dbReference>
<dbReference type="InterPro" id="IPR005467">
    <property type="entry name" value="His_kinase_dom"/>
</dbReference>
<keyword evidence="8" id="KW-1133">Transmembrane helix</keyword>
<keyword evidence="13" id="KW-1185">Reference proteome</keyword>
<evidence type="ECO:0000313" key="12">
    <source>
        <dbReference type="EMBL" id="MFD2034674.1"/>
    </source>
</evidence>
<dbReference type="SUPFAM" id="SSF63829">
    <property type="entry name" value="Calcium-dependent phosphotriesterase"/>
    <property type="match status" value="2"/>
</dbReference>
<dbReference type="Gene3D" id="1.10.287.130">
    <property type="match status" value="1"/>
</dbReference>